<dbReference type="AlphaFoldDB" id="A0A2P2QYP0"/>
<keyword evidence="1" id="KW-0472">Membrane</keyword>
<reference evidence="2" key="1">
    <citation type="submission" date="2018-02" db="EMBL/GenBank/DDBJ databases">
        <title>Rhizophora mucronata_Transcriptome.</title>
        <authorList>
            <person name="Meera S.P."/>
            <person name="Sreeshan A."/>
            <person name="Augustine A."/>
        </authorList>
    </citation>
    <scope>NUCLEOTIDE SEQUENCE</scope>
    <source>
        <tissue evidence="2">Leaf</tissue>
    </source>
</reference>
<accession>A0A2P2QYP0</accession>
<feature type="transmembrane region" description="Helical" evidence="1">
    <location>
        <begin position="20"/>
        <end position="39"/>
    </location>
</feature>
<name>A0A2P2QYP0_RHIMU</name>
<evidence type="ECO:0000313" key="2">
    <source>
        <dbReference type="EMBL" id="MBX72108.1"/>
    </source>
</evidence>
<keyword evidence="1" id="KW-0812">Transmembrane</keyword>
<keyword evidence="1" id="KW-1133">Transmembrane helix</keyword>
<sequence>MVSSSRPKFSIQVSYLHMFIHKFFIYLLALSAMSAFHILENMNGDDHSMPHSFYPIALALVENFSLWWEFS</sequence>
<protein>
    <submittedName>
        <fullName evidence="2">Uncharacterized protein</fullName>
    </submittedName>
</protein>
<proteinExistence type="predicted"/>
<evidence type="ECO:0000256" key="1">
    <source>
        <dbReference type="SAM" id="Phobius"/>
    </source>
</evidence>
<organism evidence="2">
    <name type="scientific">Rhizophora mucronata</name>
    <name type="common">Asiatic mangrove</name>
    <dbReference type="NCBI Taxonomy" id="61149"/>
    <lineage>
        <taxon>Eukaryota</taxon>
        <taxon>Viridiplantae</taxon>
        <taxon>Streptophyta</taxon>
        <taxon>Embryophyta</taxon>
        <taxon>Tracheophyta</taxon>
        <taxon>Spermatophyta</taxon>
        <taxon>Magnoliopsida</taxon>
        <taxon>eudicotyledons</taxon>
        <taxon>Gunneridae</taxon>
        <taxon>Pentapetalae</taxon>
        <taxon>rosids</taxon>
        <taxon>fabids</taxon>
        <taxon>Malpighiales</taxon>
        <taxon>Rhizophoraceae</taxon>
        <taxon>Rhizophora</taxon>
    </lineage>
</organism>
<dbReference type="EMBL" id="GGEC01091624">
    <property type="protein sequence ID" value="MBX72108.1"/>
    <property type="molecule type" value="Transcribed_RNA"/>
</dbReference>